<protein>
    <submittedName>
        <fullName evidence="2">Uncharacterized protein LOC108252513</fullName>
    </submittedName>
</protein>
<dbReference type="PaxDb" id="121845-A0A3Q0IV18"/>
<name>A0A3Q0IV18_DIACI</name>
<organism evidence="1 2">
    <name type="scientific">Diaphorina citri</name>
    <name type="common">Asian citrus psyllid</name>
    <dbReference type="NCBI Taxonomy" id="121845"/>
    <lineage>
        <taxon>Eukaryota</taxon>
        <taxon>Metazoa</taxon>
        <taxon>Ecdysozoa</taxon>
        <taxon>Arthropoda</taxon>
        <taxon>Hexapoda</taxon>
        <taxon>Insecta</taxon>
        <taxon>Pterygota</taxon>
        <taxon>Neoptera</taxon>
        <taxon>Paraneoptera</taxon>
        <taxon>Hemiptera</taxon>
        <taxon>Sternorrhyncha</taxon>
        <taxon>Psylloidea</taxon>
        <taxon>Psyllidae</taxon>
        <taxon>Diaphorininae</taxon>
        <taxon>Diaphorina</taxon>
    </lineage>
</organism>
<sequence length="243" mass="27614">MDIIIRRTVKAIVGLPTHTITSMLYAPRNVRGLGILNCKWELYLQHYSIASKLSSVNDEILHISFDCNAEMKTCVDHLKVEGTNSRELRSALRTKSFEEWSKGSYQGIGVKHFADHKQANAFITNKNSLSSSEWVAAIKLSVNYANLAGVPGVQSSSNNSNLCRRCFREKETLPHVLGSCCYNEQLVTSRHHKIKRRIIELLKEKQVECYEEVSCVDSNGSRRFCDIVAFPKNDKKAYHYVDI</sequence>
<dbReference type="STRING" id="121845.A0A3Q0IV18"/>
<dbReference type="OMA" id="CKWELYL"/>
<gene>
    <name evidence="2" type="primary">LOC108252513</name>
</gene>
<dbReference type="AlphaFoldDB" id="A0A3Q0IV18"/>
<dbReference type="Proteomes" id="UP000079169">
    <property type="component" value="Unplaced"/>
</dbReference>
<evidence type="ECO:0000313" key="1">
    <source>
        <dbReference type="Proteomes" id="UP000079169"/>
    </source>
</evidence>
<keyword evidence="1" id="KW-1185">Reference proteome</keyword>
<reference evidence="2" key="1">
    <citation type="submission" date="2025-08" db="UniProtKB">
        <authorList>
            <consortium name="RefSeq"/>
        </authorList>
    </citation>
    <scope>IDENTIFICATION</scope>
</reference>
<dbReference type="GeneID" id="108252513"/>
<accession>A0A3Q0IV18</accession>
<dbReference type="RefSeq" id="XP_026680116.1">
    <property type="nucleotide sequence ID" value="XM_026824315.1"/>
</dbReference>
<evidence type="ECO:0000313" key="2">
    <source>
        <dbReference type="RefSeq" id="XP_026680116.1"/>
    </source>
</evidence>
<dbReference type="KEGG" id="dci:108252513"/>
<proteinExistence type="predicted"/>